<feature type="compositionally biased region" description="Polar residues" evidence="2">
    <location>
        <begin position="784"/>
        <end position="794"/>
    </location>
</feature>
<feature type="compositionally biased region" description="Polar residues" evidence="2">
    <location>
        <begin position="1"/>
        <end position="15"/>
    </location>
</feature>
<dbReference type="Proteomes" id="UP000695007">
    <property type="component" value="Unplaced"/>
</dbReference>
<evidence type="ECO:0000259" key="3">
    <source>
        <dbReference type="Pfam" id="PF19314"/>
    </source>
</evidence>
<evidence type="ECO:0000256" key="1">
    <source>
        <dbReference type="ARBA" id="ARBA00024336"/>
    </source>
</evidence>
<feature type="region of interest" description="Disordered" evidence="2">
    <location>
        <begin position="744"/>
        <end position="824"/>
    </location>
</feature>
<dbReference type="InterPro" id="IPR045668">
    <property type="entry name" value="FHIP_KELAA_motif"/>
</dbReference>
<keyword evidence="4" id="KW-1185">Reference proteome</keyword>
<dbReference type="InterPro" id="IPR045669">
    <property type="entry name" value="FHIP_C"/>
</dbReference>
<proteinExistence type="inferred from homology"/>
<dbReference type="PANTHER" id="PTHR21705:SF11">
    <property type="entry name" value="FHIP FAMILY PROTEIN CG3558"/>
    <property type="match status" value="1"/>
</dbReference>
<reference evidence="5" key="1">
    <citation type="submission" date="2025-08" db="UniProtKB">
        <authorList>
            <consortium name="RefSeq"/>
        </authorList>
    </citation>
    <scope>IDENTIFICATION</scope>
</reference>
<dbReference type="RefSeq" id="XP_011500742.1">
    <property type="nucleotide sequence ID" value="XM_011502440.1"/>
</dbReference>
<dbReference type="GeneID" id="105364508"/>
<name>A0AAJ6YMF8_9HYME</name>
<dbReference type="Pfam" id="PF19311">
    <property type="entry name" value="KELAA"/>
    <property type="match status" value="1"/>
</dbReference>
<feature type="compositionally biased region" description="Basic residues" evidence="2">
    <location>
        <begin position="814"/>
        <end position="823"/>
    </location>
</feature>
<dbReference type="AlphaFoldDB" id="A0AAJ6YMF8"/>
<dbReference type="KEGG" id="csol:105364508"/>
<gene>
    <name evidence="5" type="primary">LOC105364508</name>
</gene>
<evidence type="ECO:0000256" key="2">
    <source>
        <dbReference type="SAM" id="MobiDB-lite"/>
    </source>
</evidence>
<accession>A0AAJ6YMF8</accession>
<organism evidence="4 5">
    <name type="scientific">Ceratosolen solmsi marchali</name>
    <dbReference type="NCBI Taxonomy" id="326594"/>
    <lineage>
        <taxon>Eukaryota</taxon>
        <taxon>Metazoa</taxon>
        <taxon>Ecdysozoa</taxon>
        <taxon>Arthropoda</taxon>
        <taxon>Hexapoda</taxon>
        <taxon>Insecta</taxon>
        <taxon>Pterygota</taxon>
        <taxon>Neoptera</taxon>
        <taxon>Endopterygota</taxon>
        <taxon>Hymenoptera</taxon>
        <taxon>Apocrita</taxon>
        <taxon>Proctotrupomorpha</taxon>
        <taxon>Chalcidoidea</taxon>
        <taxon>Agaonidae</taxon>
        <taxon>Agaoninae</taxon>
        <taxon>Ceratosolen</taxon>
    </lineage>
</organism>
<dbReference type="Pfam" id="PF19314">
    <property type="entry name" value="DUF5917"/>
    <property type="match status" value="1"/>
</dbReference>
<protein>
    <submittedName>
        <fullName evidence="5">UPF0518 protein AGAP011705</fullName>
    </submittedName>
</protein>
<dbReference type="PANTHER" id="PTHR21705">
    <property type="entry name" value="RAI16 PROTEIN-RELATED"/>
    <property type="match status" value="1"/>
</dbReference>
<evidence type="ECO:0000313" key="5">
    <source>
        <dbReference type="RefSeq" id="XP_011500742.1"/>
    </source>
</evidence>
<dbReference type="Pfam" id="PF10257">
    <property type="entry name" value="RAI16-like"/>
    <property type="match status" value="1"/>
</dbReference>
<feature type="region of interest" description="Disordered" evidence="2">
    <location>
        <begin position="1"/>
        <end position="27"/>
    </location>
</feature>
<feature type="domain" description="FHF complex subunit HOOK-interacting protein C-terminal" evidence="3">
    <location>
        <begin position="848"/>
        <end position="940"/>
    </location>
</feature>
<feature type="compositionally biased region" description="Basic and acidic residues" evidence="2">
    <location>
        <begin position="17"/>
        <end position="27"/>
    </location>
</feature>
<sequence>MSWLRSSPLRSSFTKQRSRDSPPKDADPIACYDSFREHWQQSHVIICHSIPPKGIPSHDDVLGVVNHVEQMIMLLLLELRDFSLQHRHQNQRLQQRNMISAAQLNTHCSPCLEYLLSENLLDKLYEWSNHTGRFGDAVRLKQLKLYELLISHDSSLLAHEPVTRPLLHLLDKCAGDIMLPEVQKKLVVLLNYVCVSLVQNTELLGLFFRPTATGRNRFIIFTLLTPYIHREGGVGQQARDAMLLCMSLSKKNDEIGNYIADESHICSVLATGLSGLYCLLPTTLDIDSEDWHRLTVDDINDLPALTQLMNSLEFCNAVTQVVHPLVQKQLLEFLYRGFLVPVIGPALLQDSIGLALDELDSTVYRTTSDELVAATAYFDLFLRSVTEPGLLQSLIKFLLEENYDDNRILDHLIRRISSQRSRLSMVTLALFETLVDLNCEDVMLELCLGALAPCSHVMLSQRRRLLRDLDPFGRCAEKFLSLTPNCCAVASPSIYIAAAAIASVSPNSSPNLLRQASNISIPATTGQVVQKQSSAFKNAKLSTAMMADSLYNNYYAYLRDARQKIAACQLACTNWSRRYEDEEEDVDESDNENCNCNEYCNENFNDSSIFNSAHNSQDKDANDRINSNDAIRTSQNSVSRKNSTVENAGSIRLSISDQLAIKPEVEFEFEPNEVTSQLTQAEREKLNADIAELLGEKIEDQKFIRAPVTVDPKMLSINANESNTTLNSLQLSLSGGESSGYESFAFKGSNESTPVNDYDDESCSDSKKSPVRASKSAIVEKSEASSQSHRNGNQLHHHQQKSEQPMTCDSRRMQMQRRRRLQRRSAITKNAAANRQQDIVDGQPPSVGIFLDIILKKLECMTDNNVYVNLHLTGLISRLAIYPQPLLQSFLLNHSLVFQPSIRSLFQVLASLKHKIDGFILKQQEDVSILVEQARVFLISRENRLVNARKNTLEAAAQFPNSKKHYVGGELVCTNASMQPMPTRVIEPKRRSLTSSLTQIFRKSSSLESNVMSTESLNSNDSFAYIAEEETKNGNLKNNNRYYDQGSWELPKKFDHVQNIVLCAVILDEWLKELAAITQEHTIISWFTTSTASNNSKFQS</sequence>
<evidence type="ECO:0000313" key="4">
    <source>
        <dbReference type="Proteomes" id="UP000695007"/>
    </source>
</evidence>
<comment type="similarity">
    <text evidence="1">Belongs to the FHIP family.</text>
</comment>
<dbReference type="InterPro" id="IPR019384">
    <property type="entry name" value="FHIP"/>
</dbReference>